<evidence type="ECO:0000313" key="1">
    <source>
        <dbReference type="EMBL" id="TMM67130.1"/>
    </source>
</evidence>
<dbReference type="Proteomes" id="UP000310095">
    <property type="component" value="Unassembled WGS sequence"/>
</dbReference>
<accession>A0ABY2VNE6</accession>
<keyword evidence="2" id="KW-1185">Reference proteome</keyword>
<organism evidence="1 2">
    <name type="scientific">Pseudomonas protegens</name>
    <dbReference type="NCBI Taxonomy" id="380021"/>
    <lineage>
        <taxon>Bacteria</taxon>
        <taxon>Pseudomonadati</taxon>
        <taxon>Pseudomonadota</taxon>
        <taxon>Gammaproteobacteria</taxon>
        <taxon>Pseudomonadales</taxon>
        <taxon>Pseudomonadaceae</taxon>
        <taxon>Pseudomonas</taxon>
    </lineage>
</organism>
<sequence length="51" mass="5226">MREAEPVAVASRCPALANLSSCVTEITAYGAAGPLGLAATRLVSVSLFARY</sequence>
<name>A0ABY2VNE6_9PSED</name>
<dbReference type="EMBL" id="VAVY01000001">
    <property type="protein sequence ID" value="TMM67130.1"/>
    <property type="molecule type" value="Genomic_DNA"/>
</dbReference>
<reference evidence="1 2" key="1">
    <citation type="submission" date="2019-05" db="EMBL/GenBank/DDBJ databases">
        <title>Identification and Biocontrol Activity Analysis of Biocontrol Strain PF-1 Based on Genome-wide Data.</title>
        <authorList>
            <person name="Qi J."/>
        </authorList>
    </citation>
    <scope>NUCLEOTIDE SEQUENCE [LARGE SCALE GENOMIC DNA]</scope>
    <source>
        <strain evidence="1 2">PF-1</strain>
    </source>
</reference>
<gene>
    <name evidence="1" type="ORF">FEF10_06675</name>
</gene>
<protein>
    <submittedName>
        <fullName evidence="1">Flavin reductase</fullName>
    </submittedName>
</protein>
<proteinExistence type="predicted"/>
<comment type="caution">
    <text evidence="1">The sequence shown here is derived from an EMBL/GenBank/DDBJ whole genome shotgun (WGS) entry which is preliminary data.</text>
</comment>
<evidence type="ECO:0000313" key="2">
    <source>
        <dbReference type="Proteomes" id="UP000310095"/>
    </source>
</evidence>